<dbReference type="InParanoid" id="A0A0D0AIW8"/>
<keyword evidence="2" id="KW-1185">Reference proteome</keyword>
<dbReference type="Proteomes" id="UP000054485">
    <property type="component" value="Unassembled WGS sequence"/>
</dbReference>
<organism evidence="1 2">
    <name type="scientific">Suillus luteus UH-Slu-Lm8-n1</name>
    <dbReference type="NCBI Taxonomy" id="930992"/>
    <lineage>
        <taxon>Eukaryota</taxon>
        <taxon>Fungi</taxon>
        <taxon>Dikarya</taxon>
        <taxon>Basidiomycota</taxon>
        <taxon>Agaricomycotina</taxon>
        <taxon>Agaricomycetes</taxon>
        <taxon>Agaricomycetidae</taxon>
        <taxon>Boletales</taxon>
        <taxon>Suillineae</taxon>
        <taxon>Suillaceae</taxon>
        <taxon>Suillus</taxon>
    </lineage>
</organism>
<reference evidence="2" key="2">
    <citation type="submission" date="2015-01" db="EMBL/GenBank/DDBJ databases">
        <title>Evolutionary Origins and Diversification of the Mycorrhizal Mutualists.</title>
        <authorList>
            <consortium name="DOE Joint Genome Institute"/>
            <consortium name="Mycorrhizal Genomics Consortium"/>
            <person name="Kohler A."/>
            <person name="Kuo A."/>
            <person name="Nagy L.G."/>
            <person name="Floudas D."/>
            <person name="Copeland A."/>
            <person name="Barry K.W."/>
            <person name="Cichocki N."/>
            <person name="Veneault-Fourrey C."/>
            <person name="LaButti K."/>
            <person name="Lindquist E.A."/>
            <person name="Lipzen A."/>
            <person name="Lundell T."/>
            <person name="Morin E."/>
            <person name="Murat C."/>
            <person name="Riley R."/>
            <person name="Ohm R."/>
            <person name="Sun H."/>
            <person name="Tunlid A."/>
            <person name="Henrissat B."/>
            <person name="Grigoriev I.V."/>
            <person name="Hibbett D.S."/>
            <person name="Martin F."/>
        </authorList>
    </citation>
    <scope>NUCLEOTIDE SEQUENCE [LARGE SCALE GENOMIC DNA]</scope>
    <source>
        <strain evidence="2">UH-Slu-Lm8-n1</strain>
    </source>
</reference>
<evidence type="ECO:0000313" key="1">
    <source>
        <dbReference type="EMBL" id="KIK38049.1"/>
    </source>
</evidence>
<dbReference type="HOGENOM" id="CLU_1887141_0_0_1"/>
<accession>A0A0D0AIW8</accession>
<proteinExistence type="predicted"/>
<sequence length="135" mass="15651">MKHGSIFTRYHHGIYGEYLGTTKGGSEFWENYLCFLGSQLLKYMITPPFRAFCPFSVLIWTLYIHSRTFTCRPIVQNIYRLQRDLDVAPATVTRLFHTISVAKGSPHHRIFEQAPSLNLPASEKIRDGRIFAKRT</sequence>
<gene>
    <name evidence="1" type="ORF">CY34DRAFT_809764</name>
</gene>
<reference evidence="1 2" key="1">
    <citation type="submission" date="2014-04" db="EMBL/GenBank/DDBJ databases">
        <authorList>
            <consortium name="DOE Joint Genome Institute"/>
            <person name="Kuo A."/>
            <person name="Ruytinx J."/>
            <person name="Rineau F."/>
            <person name="Colpaert J."/>
            <person name="Kohler A."/>
            <person name="Nagy L.G."/>
            <person name="Floudas D."/>
            <person name="Copeland A."/>
            <person name="Barry K.W."/>
            <person name="Cichocki N."/>
            <person name="Veneault-Fourrey C."/>
            <person name="LaButti K."/>
            <person name="Lindquist E.A."/>
            <person name="Lipzen A."/>
            <person name="Lundell T."/>
            <person name="Morin E."/>
            <person name="Murat C."/>
            <person name="Sun H."/>
            <person name="Tunlid A."/>
            <person name="Henrissat B."/>
            <person name="Grigoriev I.V."/>
            <person name="Hibbett D.S."/>
            <person name="Martin F."/>
            <person name="Nordberg H.P."/>
            <person name="Cantor M.N."/>
            <person name="Hua S.X."/>
        </authorList>
    </citation>
    <scope>NUCLEOTIDE SEQUENCE [LARGE SCALE GENOMIC DNA]</scope>
    <source>
        <strain evidence="1 2">UH-Slu-Lm8-n1</strain>
    </source>
</reference>
<protein>
    <submittedName>
        <fullName evidence="1">Uncharacterized protein</fullName>
    </submittedName>
</protein>
<dbReference type="AlphaFoldDB" id="A0A0D0AIW8"/>
<evidence type="ECO:0000313" key="2">
    <source>
        <dbReference type="Proteomes" id="UP000054485"/>
    </source>
</evidence>
<dbReference type="EMBL" id="KN835414">
    <property type="protein sequence ID" value="KIK38049.1"/>
    <property type="molecule type" value="Genomic_DNA"/>
</dbReference>
<name>A0A0D0AIW8_9AGAM</name>